<keyword evidence="3" id="KW-0238">DNA-binding</keyword>
<accession>A0AAN9NLI3</accession>
<evidence type="ECO:0000256" key="3">
    <source>
        <dbReference type="ARBA" id="ARBA00023125"/>
    </source>
</evidence>
<feature type="region of interest" description="Disordered" evidence="6">
    <location>
        <begin position="86"/>
        <end position="132"/>
    </location>
</feature>
<dbReference type="Pfam" id="PF00170">
    <property type="entry name" value="bZIP_1"/>
    <property type="match status" value="1"/>
</dbReference>
<evidence type="ECO:0000256" key="5">
    <source>
        <dbReference type="ARBA" id="ARBA00023242"/>
    </source>
</evidence>
<dbReference type="InterPro" id="IPR004827">
    <property type="entry name" value="bZIP"/>
</dbReference>
<comment type="subcellular location">
    <subcellularLocation>
        <location evidence="1">Nucleus</location>
    </subcellularLocation>
</comment>
<dbReference type="GO" id="GO:0003677">
    <property type="term" value="F:DNA binding"/>
    <property type="evidence" value="ECO:0007669"/>
    <property type="project" value="UniProtKB-KW"/>
</dbReference>
<evidence type="ECO:0000259" key="7">
    <source>
        <dbReference type="PROSITE" id="PS50217"/>
    </source>
</evidence>
<evidence type="ECO:0000256" key="4">
    <source>
        <dbReference type="ARBA" id="ARBA00023163"/>
    </source>
</evidence>
<proteinExistence type="predicted"/>
<dbReference type="AlphaFoldDB" id="A0AAN9NLI3"/>
<dbReference type="PROSITE" id="PS50217">
    <property type="entry name" value="BZIP"/>
    <property type="match status" value="1"/>
</dbReference>
<dbReference type="InterPro" id="IPR045314">
    <property type="entry name" value="bZIP_plant_GBF1"/>
</dbReference>
<dbReference type="InterPro" id="IPR044521">
    <property type="entry name" value="AtbZIP8/43"/>
</dbReference>
<evidence type="ECO:0000256" key="6">
    <source>
        <dbReference type="SAM" id="MobiDB-lite"/>
    </source>
</evidence>
<organism evidence="8 9">
    <name type="scientific">Phaseolus coccineus</name>
    <name type="common">Scarlet runner bean</name>
    <name type="synonym">Phaseolus multiflorus</name>
    <dbReference type="NCBI Taxonomy" id="3886"/>
    <lineage>
        <taxon>Eukaryota</taxon>
        <taxon>Viridiplantae</taxon>
        <taxon>Streptophyta</taxon>
        <taxon>Embryophyta</taxon>
        <taxon>Tracheophyta</taxon>
        <taxon>Spermatophyta</taxon>
        <taxon>Magnoliopsida</taxon>
        <taxon>eudicotyledons</taxon>
        <taxon>Gunneridae</taxon>
        <taxon>Pentapetalae</taxon>
        <taxon>rosids</taxon>
        <taxon>fabids</taxon>
        <taxon>Fabales</taxon>
        <taxon>Fabaceae</taxon>
        <taxon>Papilionoideae</taxon>
        <taxon>50 kb inversion clade</taxon>
        <taxon>NPAAA clade</taxon>
        <taxon>indigoferoid/millettioid clade</taxon>
        <taxon>Phaseoleae</taxon>
        <taxon>Phaseolus</taxon>
    </lineage>
</organism>
<name>A0AAN9NLI3_PHACN</name>
<keyword evidence="2" id="KW-0805">Transcription regulation</keyword>
<dbReference type="PANTHER" id="PTHR46324">
    <property type="entry name" value="BASIC LEUCINE ZIPPER 43-RELATED"/>
    <property type="match status" value="1"/>
</dbReference>
<feature type="compositionally biased region" description="Low complexity" evidence="6">
    <location>
        <begin position="88"/>
        <end position="101"/>
    </location>
</feature>
<feature type="domain" description="BZIP" evidence="7">
    <location>
        <begin position="113"/>
        <end position="176"/>
    </location>
</feature>
<dbReference type="GO" id="GO:0005634">
    <property type="term" value="C:nucleus"/>
    <property type="evidence" value="ECO:0007669"/>
    <property type="project" value="UniProtKB-SubCell"/>
</dbReference>
<dbReference type="FunFam" id="1.20.5.170:FF:000020">
    <property type="entry name" value="BZIP transcription factor"/>
    <property type="match status" value="1"/>
</dbReference>
<keyword evidence="9" id="KW-1185">Reference proteome</keyword>
<evidence type="ECO:0000313" key="8">
    <source>
        <dbReference type="EMBL" id="KAK7374695.1"/>
    </source>
</evidence>
<dbReference type="PROSITE" id="PS00036">
    <property type="entry name" value="BZIP_BASIC"/>
    <property type="match status" value="1"/>
</dbReference>
<keyword evidence="5" id="KW-0539">Nucleus</keyword>
<dbReference type="CDD" id="cd14702">
    <property type="entry name" value="bZIP_plant_GBF1"/>
    <property type="match status" value="1"/>
</dbReference>
<dbReference type="SMART" id="SM00338">
    <property type="entry name" value="BRLZ"/>
    <property type="match status" value="1"/>
</dbReference>
<dbReference type="EMBL" id="JAYMYR010000003">
    <property type="protein sequence ID" value="KAK7374695.1"/>
    <property type="molecule type" value="Genomic_DNA"/>
</dbReference>
<dbReference type="GO" id="GO:0003700">
    <property type="term" value="F:DNA-binding transcription factor activity"/>
    <property type="evidence" value="ECO:0007669"/>
    <property type="project" value="InterPro"/>
</dbReference>
<comment type="caution">
    <text evidence="8">The sequence shown here is derived from an EMBL/GenBank/DDBJ whole genome shotgun (WGS) entry which is preliminary data.</text>
</comment>
<evidence type="ECO:0000313" key="9">
    <source>
        <dbReference type="Proteomes" id="UP001374584"/>
    </source>
</evidence>
<dbReference type="Proteomes" id="UP001374584">
    <property type="component" value="Unassembled WGS sequence"/>
</dbReference>
<reference evidence="8 9" key="1">
    <citation type="submission" date="2024-01" db="EMBL/GenBank/DDBJ databases">
        <title>The genomes of 5 underutilized Papilionoideae crops provide insights into root nodulation and disease resistanc.</title>
        <authorList>
            <person name="Jiang F."/>
        </authorList>
    </citation>
    <scope>NUCLEOTIDE SEQUENCE [LARGE SCALE GENOMIC DNA]</scope>
    <source>
        <strain evidence="8">JINMINGXINNONG_FW02</strain>
        <tissue evidence="8">Leaves</tissue>
    </source>
</reference>
<sequence length="226" mass="26120">MELLALRDWKWINLSTPFTLMNSFQVGIMYIPKASEITGLNYLLPSDPCPYPGHYSMTQNTIPTFQLHKLSNQFYGFQNSHQGVAEFSPPQSSCISSTSTSDEADEQQQSLINERKHRRMISNRESARRSRMRKQKHLDELWSQVVWLRNENHQLMDKLNHVSESQDRVAQENVQLREEASELREMICDMQLHSPYHPPPLSPIEDDVSPYVKSDSSITSSLNLLG</sequence>
<dbReference type="InterPro" id="IPR046347">
    <property type="entry name" value="bZIP_sf"/>
</dbReference>
<evidence type="ECO:0000256" key="2">
    <source>
        <dbReference type="ARBA" id="ARBA00023015"/>
    </source>
</evidence>
<dbReference type="Gene3D" id="1.20.5.170">
    <property type="match status" value="1"/>
</dbReference>
<protein>
    <recommendedName>
        <fullName evidence="7">BZIP domain-containing protein</fullName>
    </recommendedName>
</protein>
<dbReference type="SUPFAM" id="SSF57959">
    <property type="entry name" value="Leucine zipper domain"/>
    <property type="match status" value="1"/>
</dbReference>
<evidence type="ECO:0000256" key="1">
    <source>
        <dbReference type="ARBA" id="ARBA00004123"/>
    </source>
</evidence>
<gene>
    <name evidence="8" type="ORF">VNO80_08132</name>
</gene>
<dbReference type="GO" id="GO:0046983">
    <property type="term" value="F:protein dimerization activity"/>
    <property type="evidence" value="ECO:0007669"/>
    <property type="project" value="UniProtKB-ARBA"/>
</dbReference>
<keyword evidence="4" id="KW-0804">Transcription</keyword>
<dbReference type="PANTHER" id="PTHR46324:SF3">
    <property type="entry name" value="BASIC LEUCINE ZIPPER 43-RELATED"/>
    <property type="match status" value="1"/>
</dbReference>